<keyword evidence="13" id="KW-1185">Reference proteome</keyword>
<proteinExistence type="inferred from homology"/>
<dbReference type="HAMAP" id="MF_00321">
    <property type="entry name" value="GTPase_EngB"/>
    <property type="match status" value="1"/>
</dbReference>
<evidence type="ECO:0000259" key="11">
    <source>
        <dbReference type="PROSITE" id="PS51706"/>
    </source>
</evidence>
<accession>A0A858U418</accession>
<organism evidence="12 13">
    <name type="scientific">Mycoplasma phocoenae</name>
    <dbReference type="NCBI Taxonomy" id="754517"/>
    <lineage>
        <taxon>Bacteria</taxon>
        <taxon>Bacillati</taxon>
        <taxon>Mycoplasmatota</taxon>
        <taxon>Mollicutes</taxon>
        <taxon>Mycoplasmataceae</taxon>
        <taxon>Mycoplasma</taxon>
    </lineage>
</organism>
<keyword evidence="3 10" id="KW-0132">Cell division</keyword>
<feature type="domain" description="EngB-type G" evidence="11">
    <location>
        <begin position="18"/>
        <end position="183"/>
    </location>
</feature>
<comment type="function">
    <text evidence="10">Necessary for normal cell division and for the maintenance of normal septation.</text>
</comment>
<dbReference type="PROSITE" id="PS51706">
    <property type="entry name" value="G_ENGB"/>
    <property type="match status" value="1"/>
</dbReference>
<dbReference type="GO" id="GO:0005829">
    <property type="term" value="C:cytosol"/>
    <property type="evidence" value="ECO:0007669"/>
    <property type="project" value="TreeGrafter"/>
</dbReference>
<reference evidence="12 13" key="1">
    <citation type="submission" date="2020-04" db="EMBL/GenBank/DDBJ databases">
        <title>Novel Mycoplasma species detected in Phocoena phocoena (harbor porpoise) from the USA.</title>
        <authorList>
            <person name="Volokhov D.V."/>
        </authorList>
    </citation>
    <scope>NUCLEOTIDE SEQUENCE [LARGE SCALE GENOMIC DNA]</scope>
    <source>
        <strain evidence="12 13">Phocoena C-264-GEN</strain>
    </source>
</reference>
<evidence type="ECO:0000256" key="7">
    <source>
        <dbReference type="ARBA" id="ARBA00023134"/>
    </source>
</evidence>
<keyword evidence="5 10" id="KW-0547">Nucleotide-binding</keyword>
<dbReference type="InterPro" id="IPR027417">
    <property type="entry name" value="P-loop_NTPase"/>
</dbReference>
<evidence type="ECO:0000256" key="2">
    <source>
        <dbReference type="ARBA" id="ARBA00009638"/>
    </source>
</evidence>
<dbReference type="InterPro" id="IPR030393">
    <property type="entry name" value="G_ENGB_dom"/>
</dbReference>
<keyword evidence="6" id="KW-0460">Magnesium</keyword>
<evidence type="ECO:0000256" key="8">
    <source>
        <dbReference type="ARBA" id="ARBA00023210"/>
    </source>
</evidence>
<dbReference type="PANTHER" id="PTHR11649:SF13">
    <property type="entry name" value="ENGB-TYPE G DOMAIN-CONTAINING PROTEIN"/>
    <property type="match status" value="1"/>
</dbReference>
<dbReference type="GO" id="GO:0046872">
    <property type="term" value="F:metal ion binding"/>
    <property type="evidence" value="ECO:0007669"/>
    <property type="project" value="UniProtKB-KW"/>
</dbReference>
<dbReference type="CDD" id="cd01876">
    <property type="entry name" value="YihA_EngB"/>
    <property type="match status" value="1"/>
</dbReference>
<dbReference type="RefSeq" id="WP_169604860.1">
    <property type="nucleotide sequence ID" value="NZ_CP051481.1"/>
</dbReference>
<name>A0A858U418_9MOLU</name>
<dbReference type="EMBL" id="CP051481">
    <property type="protein sequence ID" value="QJG66809.1"/>
    <property type="molecule type" value="Genomic_DNA"/>
</dbReference>
<evidence type="ECO:0000256" key="10">
    <source>
        <dbReference type="HAMAP-Rule" id="MF_00321"/>
    </source>
</evidence>
<protein>
    <recommendedName>
        <fullName evidence="10">Probable GTP-binding protein EngB</fullName>
    </recommendedName>
</protein>
<keyword evidence="7 10" id="KW-0342">GTP-binding</keyword>
<evidence type="ECO:0000256" key="5">
    <source>
        <dbReference type="ARBA" id="ARBA00022741"/>
    </source>
</evidence>
<dbReference type="KEGG" id="mphe:HGG69_00475"/>
<dbReference type="Gene3D" id="3.40.50.300">
    <property type="entry name" value="P-loop containing nucleotide triphosphate hydrolases"/>
    <property type="match status" value="1"/>
</dbReference>
<evidence type="ECO:0000313" key="12">
    <source>
        <dbReference type="EMBL" id="QJG66809.1"/>
    </source>
</evidence>
<dbReference type="NCBIfam" id="TIGR03598">
    <property type="entry name" value="GTPase_YsxC"/>
    <property type="match status" value="1"/>
</dbReference>
<keyword evidence="9 10" id="KW-0131">Cell cycle</keyword>
<dbReference type="AlphaFoldDB" id="A0A858U418"/>
<evidence type="ECO:0000256" key="3">
    <source>
        <dbReference type="ARBA" id="ARBA00022618"/>
    </source>
</evidence>
<dbReference type="GO" id="GO:0000917">
    <property type="term" value="P:division septum assembly"/>
    <property type="evidence" value="ECO:0007669"/>
    <property type="project" value="UniProtKB-KW"/>
</dbReference>
<evidence type="ECO:0000256" key="6">
    <source>
        <dbReference type="ARBA" id="ARBA00022842"/>
    </source>
</evidence>
<evidence type="ECO:0000313" key="13">
    <source>
        <dbReference type="Proteomes" id="UP000501060"/>
    </source>
</evidence>
<gene>
    <name evidence="10" type="primary">engB</name>
    <name evidence="12" type="ORF">HGG69_00475</name>
</gene>
<evidence type="ECO:0000256" key="9">
    <source>
        <dbReference type="ARBA" id="ARBA00023306"/>
    </source>
</evidence>
<dbReference type="InterPro" id="IPR005225">
    <property type="entry name" value="Small_GTP-bd"/>
</dbReference>
<dbReference type="Proteomes" id="UP000501060">
    <property type="component" value="Chromosome"/>
</dbReference>
<evidence type="ECO:0000256" key="1">
    <source>
        <dbReference type="ARBA" id="ARBA00001946"/>
    </source>
</evidence>
<dbReference type="NCBIfam" id="TIGR00231">
    <property type="entry name" value="small_GTP"/>
    <property type="match status" value="1"/>
</dbReference>
<comment type="cofactor">
    <cofactor evidence="1">
        <name>Mg(2+)</name>
        <dbReference type="ChEBI" id="CHEBI:18420"/>
    </cofactor>
</comment>
<keyword evidence="4" id="KW-0479">Metal-binding</keyword>
<keyword evidence="8 10" id="KW-0717">Septation</keyword>
<dbReference type="GO" id="GO:0005525">
    <property type="term" value="F:GTP binding"/>
    <property type="evidence" value="ECO:0007669"/>
    <property type="project" value="UniProtKB-UniRule"/>
</dbReference>
<dbReference type="InterPro" id="IPR006073">
    <property type="entry name" value="GTP-bd"/>
</dbReference>
<sequence>MWTFIKSADKIDSWLDSDKEEFAFWGRSNVGKSSLLNSLANRSIAKVSSTPGRTRLINYFETPNNKIIVDLPGYGYAKMSNKEQEQISEMIANYLQNRVQLKSIFVLIDSRHGVTPIDSEMIDLCFTLGLKVNIIVTKIDKSNQSALHKARTDMKNLYSGIDVYYVSAKTKKGLNKIQENFEF</sequence>
<comment type="similarity">
    <text evidence="2 10">Belongs to the TRAFAC class TrmE-Era-EngA-EngB-Septin-like GTPase superfamily. EngB GTPase family.</text>
</comment>
<dbReference type="Pfam" id="PF01926">
    <property type="entry name" value="MMR_HSR1"/>
    <property type="match status" value="1"/>
</dbReference>
<dbReference type="SUPFAM" id="SSF52540">
    <property type="entry name" value="P-loop containing nucleoside triphosphate hydrolases"/>
    <property type="match status" value="1"/>
</dbReference>
<evidence type="ECO:0000256" key="4">
    <source>
        <dbReference type="ARBA" id="ARBA00022723"/>
    </source>
</evidence>
<dbReference type="InterPro" id="IPR019987">
    <property type="entry name" value="GTP-bd_ribosome_bio_YsxC"/>
</dbReference>
<dbReference type="PANTHER" id="PTHR11649">
    <property type="entry name" value="MSS1/TRME-RELATED GTP-BINDING PROTEIN"/>
    <property type="match status" value="1"/>
</dbReference>